<evidence type="ECO:0000259" key="1">
    <source>
        <dbReference type="Pfam" id="PF12705"/>
    </source>
</evidence>
<name>A0A382LZQ1_9ZZZZ</name>
<accession>A0A382LZQ1</accession>
<dbReference type="PANTHER" id="PTHR31340:SF3">
    <property type="entry name" value="MITOCHONDRIAL GENOME MAINTENANCE EXONUCLEASE 1"/>
    <property type="match status" value="1"/>
</dbReference>
<dbReference type="SUPFAM" id="SSF52980">
    <property type="entry name" value="Restriction endonuclease-like"/>
    <property type="match status" value="1"/>
</dbReference>
<organism evidence="2">
    <name type="scientific">marine metagenome</name>
    <dbReference type="NCBI Taxonomy" id="408172"/>
    <lineage>
        <taxon>unclassified sequences</taxon>
        <taxon>metagenomes</taxon>
        <taxon>ecological metagenomes</taxon>
    </lineage>
</organism>
<dbReference type="Gene3D" id="3.90.320.10">
    <property type="match status" value="1"/>
</dbReference>
<dbReference type="InterPro" id="IPR011335">
    <property type="entry name" value="Restrct_endonuc-II-like"/>
</dbReference>
<sequence>MIDLDLPELGRYTYKFDDGKSERHYRLGSEDKYFASVTTMLGEQPEKKKFLEQWRKRVGDKEADRKMNKGGNRGTRLHEICEKYILNEPNVCRGAFPDVVEMFRLVKPILDERVDNIKAVEARMYSKKLLLAGTVDLVADLDGELTIIDFKTAHNKPNESTLDGHAIQMCAYAYMWGEVTGITIDRMVNIYAINSGQWGTAEKFLCEADCNVIFKKDYLKKLYEARYIYEQVNSSREIVSITAEA</sequence>
<dbReference type="Pfam" id="PF12705">
    <property type="entry name" value="PDDEXK_1"/>
    <property type="match status" value="1"/>
</dbReference>
<dbReference type="AlphaFoldDB" id="A0A382LZQ1"/>
<feature type="domain" description="PD-(D/E)XK endonuclease-like" evidence="1">
    <location>
        <begin position="110"/>
        <end position="179"/>
    </location>
</feature>
<dbReference type="EMBL" id="UINC01089342">
    <property type="protein sequence ID" value="SVC40361.1"/>
    <property type="molecule type" value="Genomic_DNA"/>
</dbReference>
<dbReference type="InterPro" id="IPR038726">
    <property type="entry name" value="PDDEXK_AddAB-type"/>
</dbReference>
<reference evidence="2" key="1">
    <citation type="submission" date="2018-05" db="EMBL/GenBank/DDBJ databases">
        <authorList>
            <person name="Lanie J.A."/>
            <person name="Ng W.-L."/>
            <person name="Kazmierczak K.M."/>
            <person name="Andrzejewski T.M."/>
            <person name="Davidsen T.M."/>
            <person name="Wayne K.J."/>
            <person name="Tettelin H."/>
            <person name="Glass J.I."/>
            <person name="Rusch D."/>
            <person name="Podicherti R."/>
            <person name="Tsui H.-C.T."/>
            <person name="Winkler M.E."/>
        </authorList>
    </citation>
    <scope>NUCLEOTIDE SEQUENCE</scope>
</reference>
<proteinExistence type="predicted"/>
<protein>
    <recommendedName>
        <fullName evidence="1">PD-(D/E)XK endonuclease-like domain-containing protein</fullName>
    </recommendedName>
</protein>
<dbReference type="PANTHER" id="PTHR31340">
    <property type="entry name" value="MITOCHONDRIAL GENOME MAINTENANCE EXONUCLEASE 1"/>
    <property type="match status" value="1"/>
</dbReference>
<dbReference type="InterPro" id="IPR011604">
    <property type="entry name" value="PDDEXK-like_dom_sf"/>
</dbReference>
<gene>
    <name evidence="2" type="ORF">METZ01_LOCUS293215</name>
</gene>
<evidence type="ECO:0000313" key="2">
    <source>
        <dbReference type="EMBL" id="SVC40361.1"/>
    </source>
</evidence>